<dbReference type="eggNOG" id="COG3757">
    <property type="taxonomic scope" value="Bacteria"/>
</dbReference>
<sequence>MSRAIARYLTRITALTAAATAVLALSAVPGVSAPTAEAASGETAAVAMYRLYNPNSGEHFYTANSQERETLRDAGWNYEGIGWQAPATSNIPVYRLYNRNAGDHHYTMNAAERDSLVRSGWNYEGIGWYSDPQQRIPLYRQYNPHAIAGAHNYTPNAAERDNLIHAGWHDEGIGWYGVGGASAAPAETQSNDGAYASVEGVMNLRGSGSGYQAKLVMSGGGSTVSFGIQYEQDIHYAYPQYPGNTVFLVENVMSHATQAGPAGKQYMYLRAASLSQDAKVRLSWYTDNTIRFFVNDQEIGRTKTTMSAPFIFAVEGSAARNGDTINATVRNVTVKAGNNAASYGTISGWNDRNDYFGLDGTVTKQGTVNNENGPFNTNGVPSYGVDVAINGRANIPGNGPDGKPWTWDTCFSAVDPTTNTTGHPLSAVINIAQKR</sequence>
<organism evidence="3 4">
    <name type="scientific">Bifidobacterium callitrichos DSM 23973</name>
    <dbReference type="NCBI Taxonomy" id="1437609"/>
    <lineage>
        <taxon>Bacteria</taxon>
        <taxon>Bacillati</taxon>
        <taxon>Actinomycetota</taxon>
        <taxon>Actinomycetes</taxon>
        <taxon>Bifidobacteriales</taxon>
        <taxon>Bifidobacteriaceae</taxon>
        <taxon>Bifidobacterium</taxon>
    </lineage>
</organism>
<dbReference type="AlphaFoldDB" id="A0A087A0S0"/>
<feature type="chain" id="PRO_5001818197" evidence="1">
    <location>
        <begin position="39"/>
        <end position="435"/>
    </location>
</feature>
<dbReference type="EMBL" id="JGYS01000017">
    <property type="protein sequence ID" value="KFI52370.1"/>
    <property type="molecule type" value="Genomic_DNA"/>
</dbReference>
<name>A0A087A0S0_9BIFI</name>
<evidence type="ECO:0000313" key="4">
    <source>
        <dbReference type="Proteomes" id="UP000029072"/>
    </source>
</evidence>
<dbReference type="Proteomes" id="UP000029072">
    <property type="component" value="Unassembled WGS sequence"/>
</dbReference>
<gene>
    <name evidence="3" type="ORF">BCAL_2015</name>
</gene>
<protein>
    <submittedName>
        <fullName evidence="3">Peptidase</fullName>
    </submittedName>
</protein>
<dbReference type="STRING" id="1437609.BCAL_2015"/>
<dbReference type="InterPro" id="IPR043708">
    <property type="entry name" value="DUF5648"/>
</dbReference>
<accession>A0A087A0S0</accession>
<evidence type="ECO:0000313" key="3">
    <source>
        <dbReference type="EMBL" id="KFI52370.1"/>
    </source>
</evidence>
<dbReference type="PROSITE" id="PS51318">
    <property type="entry name" value="TAT"/>
    <property type="match status" value="1"/>
</dbReference>
<comment type="caution">
    <text evidence="3">The sequence shown here is derived from an EMBL/GenBank/DDBJ whole genome shotgun (WGS) entry which is preliminary data.</text>
</comment>
<proteinExistence type="predicted"/>
<evidence type="ECO:0000256" key="1">
    <source>
        <dbReference type="SAM" id="SignalP"/>
    </source>
</evidence>
<reference evidence="3 4" key="1">
    <citation type="submission" date="2014-03" db="EMBL/GenBank/DDBJ databases">
        <title>Genomics of Bifidobacteria.</title>
        <authorList>
            <person name="Ventura M."/>
            <person name="Milani C."/>
            <person name="Lugli G.A."/>
        </authorList>
    </citation>
    <scope>NUCLEOTIDE SEQUENCE [LARGE SCALE GENOMIC DNA]</scope>
    <source>
        <strain evidence="3 4">DSM 23973</strain>
    </source>
</reference>
<feature type="signal peptide" evidence="1">
    <location>
        <begin position="1"/>
        <end position="38"/>
    </location>
</feature>
<dbReference type="Pfam" id="PF18885">
    <property type="entry name" value="DUF5648"/>
    <property type="match status" value="1"/>
</dbReference>
<dbReference type="InterPro" id="IPR006311">
    <property type="entry name" value="TAT_signal"/>
</dbReference>
<feature type="domain" description="DUF5648" evidence="2">
    <location>
        <begin position="47"/>
        <end position="177"/>
    </location>
</feature>
<dbReference type="RefSeq" id="WP_193350949.1">
    <property type="nucleotide sequence ID" value="NZ_JDUV01000024.1"/>
</dbReference>
<evidence type="ECO:0000259" key="2">
    <source>
        <dbReference type="Pfam" id="PF18885"/>
    </source>
</evidence>
<keyword evidence="1" id="KW-0732">Signal</keyword>